<accession>A0A915KJQ8</accession>
<evidence type="ECO:0000313" key="2">
    <source>
        <dbReference type="WBParaSite" id="nRc.2.0.1.t38099-RA"/>
    </source>
</evidence>
<organism evidence="1 2">
    <name type="scientific">Romanomermis culicivorax</name>
    <name type="common">Nematode worm</name>
    <dbReference type="NCBI Taxonomy" id="13658"/>
    <lineage>
        <taxon>Eukaryota</taxon>
        <taxon>Metazoa</taxon>
        <taxon>Ecdysozoa</taxon>
        <taxon>Nematoda</taxon>
        <taxon>Enoplea</taxon>
        <taxon>Dorylaimia</taxon>
        <taxon>Mermithida</taxon>
        <taxon>Mermithoidea</taxon>
        <taxon>Mermithidae</taxon>
        <taxon>Romanomermis</taxon>
    </lineage>
</organism>
<dbReference type="Proteomes" id="UP000887565">
    <property type="component" value="Unplaced"/>
</dbReference>
<dbReference type="WBParaSite" id="nRc.2.0.1.t38099-RA">
    <property type="protein sequence ID" value="nRc.2.0.1.t38099-RA"/>
    <property type="gene ID" value="nRc.2.0.1.g38099"/>
</dbReference>
<protein>
    <submittedName>
        <fullName evidence="2">Uncharacterized protein</fullName>
    </submittedName>
</protein>
<proteinExistence type="predicted"/>
<reference evidence="2" key="1">
    <citation type="submission" date="2022-11" db="UniProtKB">
        <authorList>
            <consortium name="WormBaseParasite"/>
        </authorList>
    </citation>
    <scope>IDENTIFICATION</scope>
</reference>
<dbReference type="AlphaFoldDB" id="A0A915KJQ8"/>
<name>A0A915KJQ8_ROMCU</name>
<sequence>MAKSVIQRKRGFYHEEKDRENLLGVDAFKDHRGWLNRSDVVHYAESAVGCLAGHEQASSNPSGCAGRNSDAFAIRPVDE</sequence>
<evidence type="ECO:0000313" key="1">
    <source>
        <dbReference type="Proteomes" id="UP000887565"/>
    </source>
</evidence>
<keyword evidence="1" id="KW-1185">Reference proteome</keyword>